<evidence type="ECO:0000313" key="4">
    <source>
        <dbReference type="Proteomes" id="UP001268819"/>
    </source>
</evidence>
<proteinExistence type="predicted"/>
<evidence type="ECO:0000256" key="1">
    <source>
        <dbReference type="SAM" id="MobiDB-lite"/>
    </source>
</evidence>
<evidence type="ECO:0008006" key="5">
    <source>
        <dbReference type="Google" id="ProtNLM"/>
    </source>
</evidence>
<keyword evidence="4" id="KW-1185">Reference proteome</keyword>
<organism evidence="3 4">
    <name type="scientific">Saccharothrix longispora</name>
    <dbReference type="NCBI Taxonomy" id="33920"/>
    <lineage>
        <taxon>Bacteria</taxon>
        <taxon>Bacillati</taxon>
        <taxon>Actinomycetota</taxon>
        <taxon>Actinomycetes</taxon>
        <taxon>Pseudonocardiales</taxon>
        <taxon>Pseudonocardiaceae</taxon>
        <taxon>Saccharothrix</taxon>
    </lineage>
</organism>
<feature type="region of interest" description="Disordered" evidence="1">
    <location>
        <begin position="37"/>
        <end position="88"/>
    </location>
</feature>
<dbReference type="Proteomes" id="UP001268819">
    <property type="component" value="Unassembled WGS sequence"/>
</dbReference>
<feature type="chain" id="PRO_5046195666" description="Peptidase inhibitor family I36" evidence="2">
    <location>
        <begin position="26"/>
        <end position="166"/>
    </location>
</feature>
<dbReference type="Pfam" id="PF19882">
    <property type="entry name" value="DUF6355"/>
    <property type="match status" value="1"/>
</dbReference>
<feature type="signal peptide" evidence="2">
    <location>
        <begin position="1"/>
        <end position="25"/>
    </location>
</feature>
<accession>A0ABU1PSJ7</accession>
<dbReference type="InterPro" id="IPR045935">
    <property type="entry name" value="DUF6355"/>
</dbReference>
<gene>
    <name evidence="3" type="ORF">J2S66_002011</name>
</gene>
<protein>
    <recommendedName>
        <fullName evidence="5">Peptidase inhibitor family I36</fullName>
    </recommendedName>
</protein>
<evidence type="ECO:0000256" key="2">
    <source>
        <dbReference type="SAM" id="SignalP"/>
    </source>
</evidence>
<dbReference type="RefSeq" id="WP_310306497.1">
    <property type="nucleotide sequence ID" value="NZ_BAAAXB010000001.1"/>
</dbReference>
<name>A0ABU1PSJ7_9PSEU</name>
<comment type="caution">
    <text evidence="3">The sequence shown here is derived from an EMBL/GenBank/DDBJ whole genome shotgun (WGS) entry which is preliminary data.</text>
</comment>
<evidence type="ECO:0000313" key="3">
    <source>
        <dbReference type="EMBL" id="MDR6593627.1"/>
    </source>
</evidence>
<keyword evidence="2" id="KW-0732">Signal</keyword>
<reference evidence="3 4" key="1">
    <citation type="submission" date="2023-07" db="EMBL/GenBank/DDBJ databases">
        <title>Sequencing the genomes of 1000 actinobacteria strains.</title>
        <authorList>
            <person name="Klenk H.-P."/>
        </authorList>
    </citation>
    <scope>NUCLEOTIDE SEQUENCE [LARGE SCALE GENOMIC DNA]</scope>
    <source>
        <strain evidence="3 4">DSM 43749</strain>
    </source>
</reference>
<feature type="compositionally biased region" description="Polar residues" evidence="1">
    <location>
        <begin position="63"/>
        <end position="88"/>
    </location>
</feature>
<sequence length="166" mass="17804">MTRTFVMRLLGIVGLALGLTMTVSAASASAQIAMGGPYGPAGENGPQSQIQTRPDVLQPPYSTPGSQIQSTDAPASQIQKGPQNGAVSTQGVSAAASCGFFIDTSDRHHAKYNHCGWSPSIKIRVNFWYGWSTRDIWVGRYNTNLSTHWQLQGAGMVTNAWCVQNC</sequence>
<dbReference type="EMBL" id="JAVDSG010000001">
    <property type="protein sequence ID" value="MDR6593627.1"/>
    <property type="molecule type" value="Genomic_DNA"/>
</dbReference>